<keyword evidence="1" id="KW-0472">Membrane</keyword>
<dbReference type="EMBL" id="MN740430">
    <property type="protein sequence ID" value="QHU06143.1"/>
    <property type="molecule type" value="Genomic_DNA"/>
</dbReference>
<name>A0A6C0JLA7_9ZZZZ</name>
<feature type="transmembrane region" description="Helical" evidence="1">
    <location>
        <begin position="43"/>
        <end position="64"/>
    </location>
</feature>
<reference evidence="2" key="1">
    <citation type="journal article" date="2020" name="Nature">
        <title>Giant virus diversity and host interactions through global metagenomics.</title>
        <authorList>
            <person name="Schulz F."/>
            <person name="Roux S."/>
            <person name="Paez-Espino D."/>
            <person name="Jungbluth S."/>
            <person name="Walsh D.A."/>
            <person name="Denef V.J."/>
            <person name="McMahon K.D."/>
            <person name="Konstantinidis K.T."/>
            <person name="Eloe-Fadrosh E.A."/>
            <person name="Kyrpides N.C."/>
            <person name="Woyke T."/>
        </authorList>
    </citation>
    <scope>NUCLEOTIDE SEQUENCE</scope>
    <source>
        <strain evidence="2">GVMAG-M-3300027747-57</strain>
    </source>
</reference>
<protein>
    <submittedName>
        <fullName evidence="2">Uncharacterized protein</fullName>
    </submittedName>
</protein>
<proteinExistence type="predicted"/>
<evidence type="ECO:0000256" key="1">
    <source>
        <dbReference type="SAM" id="Phobius"/>
    </source>
</evidence>
<dbReference type="AlphaFoldDB" id="A0A6C0JLA7"/>
<keyword evidence="1" id="KW-1133">Transmembrane helix</keyword>
<evidence type="ECO:0000313" key="2">
    <source>
        <dbReference type="EMBL" id="QHU06143.1"/>
    </source>
</evidence>
<accession>A0A6C0JLA7</accession>
<keyword evidence="1" id="KW-0812">Transmembrane</keyword>
<sequence length="74" mass="8470">MAKKDSANLGNGGIMGSGIFGHFGTLINCDSKDDSMYCNIMKFFNLFLLLVMFLVIFYFAYTLFIKPYFNSKKR</sequence>
<organism evidence="2">
    <name type="scientific">viral metagenome</name>
    <dbReference type="NCBI Taxonomy" id="1070528"/>
    <lineage>
        <taxon>unclassified sequences</taxon>
        <taxon>metagenomes</taxon>
        <taxon>organismal metagenomes</taxon>
    </lineage>
</organism>